<dbReference type="GO" id="GO:0005737">
    <property type="term" value="C:cytoplasm"/>
    <property type="evidence" value="ECO:0007669"/>
    <property type="project" value="TreeGrafter"/>
</dbReference>
<dbReference type="GO" id="GO:0016616">
    <property type="term" value="F:oxidoreductase activity, acting on the CH-OH group of donors, NAD or NADP as acceptor"/>
    <property type="evidence" value="ECO:0007669"/>
    <property type="project" value="TreeGrafter"/>
</dbReference>
<reference evidence="3 4" key="1">
    <citation type="submission" date="2021-12" db="EMBL/GenBank/DDBJ databases">
        <title>High titer production of polyol ester of fatty acids by Rhodotorula paludigena BS15 towards product separation-free biomass refinery.</title>
        <authorList>
            <person name="Mano J."/>
            <person name="Ono H."/>
            <person name="Tanaka T."/>
            <person name="Naito K."/>
            <person name="Sushida H."/>
            <person name="Ike M."/>
            <person name="Tokuyasu K."/>
            <person name="Kitaoka M."/>
        </authorList>
    </citation>
    <scope>NUCLEOTIDE SEQUENCE [LARGE SCALE GENOMIC DNA]</scope>
    <source>
        <strain evidence="3 4">BS15</strain>
    </source>
</reference>
<organism evidence="3 4">
    <name type="scientific">Rhodotorula paludigena</name>
    <dbReference type="NCBI Taxonomy" id="86838"/>
    <lineage>
        <taxon>Eukaryota</taxon>
        <taxon>Fungi</taxon>
        <taxon>Dikarya</taxon>
        <taxon>Basidiomycota</taxon>
        <taxon>Pucciniomycotina</taxon>
        <taxon>Microbotryomycetes</taxon>
        <taxon>Sporidiobolales</taxon>
        <taxon>Sporidiobolaceae</taxon>
        <taxon>Rhodotorula</taxon>
    </lineage>
</organism>
<keyword evidence="2" id="KW-0560">Oxidoreductase</keyword>
<keyword evidence="4" id="KW-1185">Reference proteome</keyword>
<dbReference type="InterPro" id="IPR002347">
    <property type="entry name" value="SDR_fam"/>
</dbReference>
<comment type="similarity">
    <text evidence="1">Belongs to the short-chain dehydrogenases/reductases (SDR) family.</text>
</comment>
<dbReference type="PANTHER" id="PTHR44229">
    <property type="entry name" value="15-HYDROXYPROSTAGLANDIN DEHYDROGENASE [NAD(+)]"/>
    <property type="match status" value="1"/>
</dbReference>
<dbReference type="Gene3D" id="3.40.50.720">
    <property type="entry name" value="NAD(P)-binding Rossmann-like Domain"/>
    <property type="match status" value="1"/>
</dbReference>
<protein>
    <submittedName>
        <fullName evidence="3">Uncharacterized protein</fullName>
    </submittedName>
</protein>
<dbReference type="EMBL" id="BQKY01000018">
    <property type="protein sequence ID" value="GJN94695.1"/>
    <property type="molecule type" value="Genomic_DNA"/>
</dbReference>
<evidence type="ECO:0000256" key="1">
    <source>
        <dbReference type="ARBA" id="ARBA00006484"/>
    </source>
</evidence>
<evidence type="ECO:0000313" key="3">
    <source>
        <dbReference type="EMBL" id="GJN94695.1"/>
    </source>
</evidence>
<name>A0AAV5GZ13_9BASI</name>
<proteinExistence type="inferred from homology"/>
<dbReference type="Proteomes" id="UP001342314">
    <property type="component" value="Unassembled WGS sequence"/>
</dbReference>
<accession>A0AAV5GZ13</accession>
<dbReference type="PRINTS" id="PR00081">
    <property type="entry name" value="GDHRDH"/>
</dbReference>
<dbReference type="Pfam" id="PF00106">
    <property type="entry name" value="adh_short"/>
    <property type="match status" value="1"/>
</dbReference>
<dbReference type="InterPro" id="IPR036291">
    <property type="entry name" value="NAD(P)-bd_dom_sf"/>
</dbReference>
<dbReference type="SUPFAM" id="SSF51735">
    <property type="entry name" value="NAD(P)-binding Rossmann-fold domains"/>
    <property type="match status" value="1"/>
</dbReference>
<sequence length="327" mass="34597">MVASETLTAFVTGGASGIGLGIVRTLLASPSPRYNLVLADLSSSSFPPVLDALAAEFGAADVRQRVECVEADVTRYDALSAAFEKARRKREGWSGRVDVVCAIAGISQVFTDPEGKDPFLRSAQLDPETGAAKAPNLAVINVNLVGVLNTVHLAISHFRSQAPDANGWRGRIVCAGSTASLYPFPNESLYGAAKHGVLGTVRSLAPTLQPEGISINAIAPSLVETGIGNAEAFAALREKNCLTPMETVTRAVQVLIEPEGRLTGQILECCLSSILLRVPPVPGNADEARCLEMIWPLADLERSVGGWKNEGGVEWLRERGVEVVSEA</sequence>
<dbReference type="AlphaFoldDB" id="A0AAV5GZ13"/>
<evidence type="ECO:0000313" key="4">
    <source>
        <dbReference type="Proteomes" id="UP001342314"/>
    </source>
</evidence>
<gene>
    <name evidence="3" type="ORF">Rhopal_007786-T1</name>
</gene>
<evidence type="ECO:0000256" key="2">
    <source>
        <dbReference type="ARBA" id="ARBA00023002"/>
    </source>
</evidence>
<dbReference type="PANTHER" id="PTHR44229:SF4">
    <property type="entry name" value="15-HYDROXYPROSTAGLANDIN DEHYDROGENASE [NAD(+)]"/>
    <property type="match status" value="1"/>
</dbReference>
<comment type="caution">
    <text evidence="3">The sequence shown here is derived from an EMBL/GenBank/DDBJ whole genome shotgun (WGS) entry which is preliminary data.</text>
</comment>